<organism evidence="2 3">
    <name type="scientific">Amycolatopsis pigmentata</name>
    <dbReference type="NCBI Taxonomy" id="450801"/>
    <lineage>
        <taxon>Bacteria</taxon>
        <taxon>Bacillati</taxon>
        <taxon>Actinomycetota</taxon>
        <taxon>Actinomycetes</taxon>
        <taxon>Pseudonocardiales</taxon>
        <taxon>Pseudonocardiaceae</taxon>
        <taxon>Amycolatopsis</taxon>
    </lineage>
</organism>
<evidence type="ECO:0000256" key="1">
    <source>
        <dbReference type="SAM" id="MobiDB-lite"/>
    </source>
</evidence>
<dbReference type="EMBL" id="JBHUKR010000004">
    <property type="protein sequence ID" value="MFD2415587.1"/>
    <property type="molecule type" value="Genomic_DNA"/>
</dbReference>
<protein>
    <recommendedName>
        <fullName evidence="4">MalT-like TPR region domain-containing protein</fullName>
    </recommendedName>
</protein>
<name>A0ABW5FMM8_9PSEU</name>
<keyword evidence="3" id="KW-1185">Reference proteome</keyword>
<reference evidence="3" key="1">
    <citation type="journal article" date="2019" name="Int. J. Syst. Evol. Microbiol.">
        <title>The Global Catalogue of Microorganisms (GCM) 10K type strain sequencing project: providing services to taxonomists for standard genome sequencing and annotation.</title>
        <authorList>
            <consortium name="The Broad Institute Genomics Platform"/>
            <consortium name="The Broad Institute Genome Sequencing Center for Infectious Disease"/>
            <person name="Wu L."/>
            <person name="Ma J."/>
        </authorList>
    </citation>
    <scope>NUCLEOTIDE SEQUENCE [LARGE SCALE GENOMIC DNA]</scope>
    <source>
        <strain evidence="3">CGMCC 4.7645</strain>
    </source>
</reference>
<evidence type="ECO:0008006" key="4">
    <source>
        <dbReference type="Google" id="ProtNLM"/>
    </source>
</evidence>
<comment type="caution">
    <text evidence="2">The sequence shown here is derived from an EMBL/GenBank/DDBJ whole genome shotgun (WGS) entry which is preliminary data.</text>
</comment>
<dbReference type="Proteomes" id="UP001597417">
    <property type="component" value="Unassembled WGS sequence"/>
</dbReference>
<dbReference type="Gene3D" id="1.25.40.10">
    <property type="entry name" value="Tetratricopeptide repeat domain"/>
    <property type="match status" value="1"/>
</dbReference>
<feature type="region of interest" description="Disordered" evidence="1">
    <location>
        <begin position="154"/>
        <end position="191"/>
    </location>
</feature>
<dbReference type="RefSeq" id="WP_378261510.1">
    <property type="nucleotide sequence ID" value="NZ_JBHUKR010000004.1"/>
</dbReference>
<dbReference type="SUPFAM" id="SSF48452">
    <property type="entry name" value="TPR-like"/>
    <property type="match status" value="1"/>
</dbReference>
<accession>A0ABW5FMM8</accession>
<evidence type="ECO:0000313" key="3">
    <source>
        <dbReference type="Proteomes" id="UP001597417"/>
    </source>
</evidence>
<gene>
    <name evidence="2" type="ORF">ACFSXZ_04515</name>
</gene>
<proteinExistence type="predicted"/>
<evidence type="ECO:0000313" key="2">
    <source>
        <dbReference type="EMBL" id="MFD2415587.1"/>
    </source>
</evidence>
<sequence>MLEEAYRLAADLGDERELAHAKRYLGEALTWYGDVERGARLLDEALAWHRTAPRWTVQALTTFYTCAQANSLLGHTDRAVTLLEECQRICASLGERWALSWSEWHFGVVWWTAGALRKASARLREALRRKRELRDDTGAPFCLEPLGWVAAAEGDPRRAASSTTTRPSAKRWERKRRPVPSPPTCPGGGRC</sequence>
<feature type="compositionally biased region" description="Basic residues" evidence="1">
    <location>
        <begin position="168"/>
        <end position="178"/>
    </location>
</feature>
<dbReference type="InterPro" id="IPR011990">
    <property type="entry name" value="TPR-like_helical_dom_sf"/>
</dbReference>